<dbReference type="EMBL" id="JAVLSJ010000003">
    <property type="protein sequence ID" value="MDR9847848.1"/>
    <property type="molecule type" value="Genomic_DNA"/>
</dbReference>
<evidence type="ECO:0000313" key="2">
    <source>
        <dbReference type="Proteomes" id="UP001246576"/>
    </source>
</evidence>
<name>A0ABU2EIY5_9BURK</name>
<gene>
    <name evidence="1" type="ORF">RI048_06435</name>
</gene>
<organism evidence="1 2">
    <name type="scientific">Herbaspirillum huttiense subsp. lycopersici</name>
    <dbReference type="NCBI Taxonomy" id="3074428"/>
    <lineage>
        <taxon>Bacteria</taxon>
        <taxon>Pseudomonadati</taxon>
        <taxon>Pseudomonadota</taxon>
        <taxon>Betaproteobacteria</taxon>
        <taxon>Burkholderiales</taxon>
        <taxon>Oxalobacteraceae</taxon>
        <taxon>Herbaspirillum</taxon>
    </lineage>
</organism>
<sequence length="275" mass="31546">MLNQISFRHLHDALLAHDGESVYAEVLLPWLRTSGDQQTWLRSLGHREGEPVPLVSLEESWELYALSRVLDLLILGFQKPGPDAGWEGPQISMDEFLKFIKVLGLRSLTPASFSPFHHEIVDARVSDKASPVPEIISCRWPCVMLGNLLVLRGGIELEANAKVLDLDLARSTTLYWAYRRKARPHRDLSHGWGSNSQWRTAFRRDYAIGNMQYFNVDGKYDLHAKGSELKEVLEACPELTLDERIELLTNRCFIRCIKPHDDLLPYDDRFQKIVI</sequence>
<evidence type="ECO:0000313" key="1">
    <source>
        <dbReference type="EMBL" id="MDR9847848.1"/>
    </source>
</evidence>
<dbReference type="RefSeq" id="WP_310839756.1">
    <property type="nucleotide sequence ID" value="NZ_JAVLSJ010000003.1"/>
</dbReference>
<accession>A0ABU2EIY5</accession>
<dbReference type="Proteomes" id="UP001246576">
    <property type="component" value="Unassembled WGS sequence"/>
</dbReference>
<keyword evidence="2" id="KW-1185">Reference proteome</keyword>
<proteinExistence type="predicted"/>
<reference evidence="1" key="1">
    <citation type="submission" date="2023-09" db="EMBL/GenBank/DDBJ databases">
        <title>Description of first Herbaspirillum huttiense subsp. nephrolepsisexaltata and Herbaspirillum huttiense subsp. lycopersicon.</title>
        <authorList>
            <person name="Poudel M."/>
            <person name="Sharma A."/>
            <person name="Goss E."/>
            <person name="Tapia J.H."/>
            <person name="Harmon C.M."/>
            <person name="Jones J.B."/>
        </authorList>
    </citation>
    <scope>NUCLEOTIDE SEQUENCE</scope>
    <source>
        <strain evidence="1">SE1</strain>
    </source>
</reference>
<protein>
    <submittedName>
        <fullName evidence="1">Uncharacterized protein</fullName>
    </submittedName>
</protein>
<comment type="caution">
    <text evidence="1">The sequence shown here is derived from an EMBL/GenBank/DDBJ whole genome shotgun (WGS) entry which is preliminary data.</text>
</comment>